<dbReference type="InterPro" id="IPR036661">
    <property type="entry name" value="Luciferase-like_sf"/>
</dbReference>
<dbReference type="Pfam" id="PF00296">
    <property type="entry name" value="Bac_luciferase"/>
    <property type="match status" value="1"/>
</dbReference>
<dbReference type="SUPFAM" id="SSF51679">
    <property type="entry name" value="Bacterial luciferase-like"/>
    <property type="match status" value="1"/>
</dbReference>
<dbReference type="InterPro" id="IPR011251">
    <property type="entry name" value="Luciferase-like_dom"/>
</dbReference>
<proteinExistence type="predicted"/>
<dbReference type="PANTHER" id="PTHR43244">
    <property type="match status" value="1"/>
</dbReference>
<dbReference type="CDD" id="cd01097">
    <property type="entry name" value="Tetrahydromethanopterin_reductase"/>
    <property type="match status" value="1"/>
</dbReference>
<name>A0A5M8BC84_9BURK</name>
<dbReference type="InterPro" id="IPR023907">
    <property type="entry name" value="Non-F420_Flavin_OxRdtase"/>
</dbReference>
<dbReference type="Proteomes" id="UP000324324">
    <property type="component" value="Unassembled WGS sequence"/>
</dbReference>
<evidence type="ECO:0000313" key="3">
    <source>
        <dbReference type="EMBL" id="KAA6133398.1"/>
    </source>
</evidence>
<keyword evidence="4" id="KW-1185">Reference proteome</keyword>
<organism evidence="3 4">
    <name type="scientific">Cupriavidus cauae</name>
    <dbReference type="NCBI Taxonomy" id="2608999"/>
    <lineage>
        <taxon>Bacteria</taxon>
        <taxon>Pseudomonadati</taxon>
        <taxon>Pseudomonadota</taxon>
        <taxon>Betaproteobacteria</taxon>
        <taxon>Burkholderiales</taxon>
        <taxon>Burkholderiaceae</taxon>
        <taxon>Cupriavidus</taxon>
    </lineage>
</organism>
<protein>
    <submittedName>
        <fullName evidence="3">TIGR03885 family FMN-dependent LLM class oxidoreductase</fullName>
        <ecNumber evidence="3">1.-.-.-</ecNumber>
    </submittedName>
</protein>
<dbReference type="GO" id="GO:0016705">
    <property type="term" value="F:oxidoreductase activity, acting on paired donors, with incorporation or reduction of molecular oxygen"/>
    <property type="evidence" value="ECO:0007669"/>
    <property type="project" value="InterPro"/>
</dbReference>
<dbReference type="InterPro" id="IPR050564">
    <property type="entry name" value="F420-G6PD/mer"/>
</dbReference>
<dbReference type="Gene3D" id="3.20.20.30">
    <property type="entry name" value="Luciferase-like domain"/>
    <property type="match status" value="1"/>
</dbReference>
<dbReference type="EC" id="1.-.-.-" evidence="3"/>
<dbReference type="NCBIfam" id="TIGR03885">
    <property type="entry name" value="flavin_revert"/>
    <property type="match status" value="1"/>
</dbReference>
<dbReference type="AlphaFoldDB" id="A0A5M8BC84"/>
<sequence>MPLIGYHASHEQFSPGDLLRYARAAQLAGFTALSSSDHFHPWSERQGESGHSWSWLGAAMATVDLPTGVVACPFGRYHPAVVAQAAATLEAMFPGRFWIALGTGEALNEHITGRPWPSKPERQAMLTESVDAMRALWRGEEVTHHGSIVVDRARLYTLPQRPPPIFAAALTAQTARWAGQWADGLITISAPRETMRAVIDAFREGGGEAKPVHIQAKIAYADPTQGDEAARRMAYEQWRTNVFDSETAANLATPAEFDARARTVSPDDIERAVRISCDAAQQAAWLAEDLAMGADAVFLHNVCGNQQAWIDACAQTVLPQLRGGA</sequence>
<evidence type="ECO:0000313" key="4">
    <source>
        <dbReference type="Proteomes" id="UP000324324"/>
    </source>
</evidence>
<evidence type="ECO:0000256" key="1">
    <source>
        <dbReference type="ARBA" id="ARBA00023002"/>
    </source>
</evidence>
<dbReference type="EMBL" id="VWRN01000003">
    <property type="protein sequence ID" value="KAA6133398.1"/>
    <property type="molecule type" value="Genomic_DNA"/>
</dbReference>
<dbReference type="RefSeq" id="WP_150081744.1">
    <property type="nucleotide sequence ID" value="NZ_VWRN01000003.1"/>
</dbReference>
<accession>A0A5M8BC84</accession>
<feature type="domain" description="Luciferase-like" evidence="2">
    <location>
        <begin position="9"/>
        <end position="286"/>
    </location>
</feature>
<dbReference type="NCBIfam" id="TIGR03557">
    <property type="entry name" value="F420_G6P_family"/>
    <property type="match status" value="1"/>
</dbReference>
<reference evidence="3 4" key="1">
    <citation type="submission" date="2019-09" db="EMBL/GenBank/DDBJ databases">
        <title>Isolation of a novel species in the genus Cupriavidus from patients with sepsis using whole genome sequencing.</title>
        <authorList>
            <person name="Kweon O.J."/>
            <person name="Lee M.-K."/>
        </authorList>
    </citation>
    <scope>NUCLEOTIDE SEQUENCE [LARGE SCALE GENOMIC DNA]</scope>
    <source>
        <strain evidence="3 4">MKL-01</strain>
    </source>
</reference>
<keyword evidence="1 3" id="KW-0560">Oxidoreductase</keyword>
<dbReference type="InterPro" id="IPR019945">
    <property type="entry name" value="F420_G6P_DH-rel"/>
</dbReference>
<dbReference type="PANTHER" id="PTHR43244:SF1">
    <property type="entry name" value="5,10-METHYLENETETRAHYDROMETHANOPTERIN REDUCTASE"/>
    <property type="match status" value="1"/>
</dbReference>
<gene>
    <name evidence="3" type="ORF">F1599_00865</name>
</gene>
<evidence type="ECO:0000259" key="2">
    <source>
        <dbReference type="Pfam" id="PF00296"/>
    </source>
</evidence>
<comment type="caution">
    <text evidence="3">The sequence shown here is derived from an EMBL/GenBank/DDBJ whole genome shotgun (WGS) entry which is preliminary data.</text>
</comment>